<dbReference type="InterPro" id="IPR022418">
    <property type="entry name" value="Porphobilinogen_deaminase_C"/>
</dbReference>
<dbReference type="EMBL" id="FOHG01000025">
    <property type="protein sequence ID" value="SET09558.1"/>
    <property type="molecule type" value="Genomic_DNA"/>
</dbReference>
<evidence type="ECO:0000313" key="20">
    <source>
        <dbReference type="Proteomes" id="UP000324896"/>
    </source>
</evidence>
<dbReference type="HAMAP" id="MF_00260">
    <property type="entry name" value="Porphobil_deam"/>
    <property type="match status" value="1"/>
</dbReference>
<reference evidence="11 18" key="2">
    <citation type="submission" date="2018-04" db="EMBL/GenBank/DDBJ databases">
        <title>Subsurface microbial communities from deep shales in Ohio and West Virginia, USA.</title>
        <authorList>
            <person name="Wrighton K."/>
        </authorList>
    </citation>
    <scope>NUCLEOTIDE SEQUENCE [LARGE SCALE GENOMIC DNA]</scope>
    <source>
        <strain evidence="11 18">MSL28</strain>
    </source>
</reference>
<dbReference type="InterPro" id="IPR022417">
    <property type="entry name" value="Porphobilin_deaminase_N"/>
</dbReference>
<evidence type="ECO:0000313" key="13">
    <source>
        <dbReference type="EMBL" id="SDF80064.1"/>
    </source>
</evidence>
<dbReference type="InterPro" id="IPR000860">
    <property type="entry name" value="HemC"/>
</dbReference>
<comment type="pathway">
    <text evidence="2">Porphyrin-containing compound metabolism; protoporphyrin-IX biosynthesis; coproporphyrinogen-III from 5-aminolevulinate: step 2/4.</text>
</comment>
<dbReference type="Gene3D" id="3.40.190.10">
    <property type="entry name" value="Periplasmic binding protein-like II"/>
    <property type="match status" value="2"/>
</dbReference>
<dbReference type="EC" id="2.5.1.61" evidence="8"/>
<dbReference type="SUPFAM" id="SSF54782">
    <property type="entry name" value="Porphobilinogen deaminase (hydroxymethylbilane synthase), C-terminal domain"/>
    <property type="match status" value="1"/>
</dbReference>
<dbReference type="FunFam" id="3.40.190.10:FF:000005">
    <property type="entry name" value="Porphobilinogen deaminase"/>
    <property type="match status" value="1"/>
</dbReference>
<dbReference type="Gene3D" id="3.30.160.40">
    <property type="entry name" value="Porphobilinogen deaminase, C-terminal domain"/>
    <property type="match status" value="1"/>
</dbReference>
<dbReference type="EMBL" id="QICM01000005">
    <property type="protein sequence ID" value="PXV68218.1"/>
    <property type="molecule type" value="Genomic_DNA"/>
</dbReference>
<comment type="miscellaneous">
    <text evidence="8">The porphobilinogen subunits are added to the dipyrromethane group.</text>
</comment>
<keyword evidence="17" id="KW-1185">Reference proteome</keyword>
<evidence type="ECO:0000313" key="17">
    <source>
        <dbReference type="Proteomes" id="UP000199519"/>
    </source>
</evidence>
<dbReference type="PANTHER" id="PTHR11557">
    <property type="entry name" value="PORPHOBILINOGEN DEAMINASE"/>
    <property type="match status" value="1"/>
</dbReference>
<dbReference type="NCBIfam" id="TIGR00212">
    <property type="entry name" value="hemC"/>
    <property type="match status" value="1"/>
</dbReference>
<feature type="domain" description="Porphobilinogen deaminase N-terminal" evidence="9">
    <location>
        <begin position="6"/>
        <end position="211"/>
    </location>
</feature>
<dbReference type="PANTHER" id="PTHR11557:SF0">
    <property type="entry name" value="PORPHOBILINOGEN DEAMINASE"/>
    <property type="match status" value="1"/>
</dbReference>
<feature type="modified residue" description="S-(dipyrrolylmethanemethyl)cysteine" evidence="8">
    <location>
        <position position="240"/>
    </location>
</feature>
<sequence length="309" mass="34083">MKDKYIIGTRDSNLALKQSQIVKEKLSNKFPEIKFEIKKISTTGDREKDKKFSEINVEGIFVREIEIALLEEEIDLAVHSFKDLPTKLPSELEVAAVIDRANPLDVLAGAEKKLSKLPEGARLGTGSLRRRSQLLAYRSDLEIIPIRGNIETRLKKIKTHNLAGVILAAAGLERLGLEAQITEYLSADICLPAARQGAVVVEIRKESTNLKRILKKAEDKNTALEVWAEHAFLKEMEAGCHAPLAAQSIIKNGILKLTAAAGELDGSRTIKRSISTKKLELNSVKKLGRDLAVQLKNAGAVEILAKEKK</sequence>
<dbReference type="GO" id="GO:0006782">
    <property type="term" value="P:protoporphyrinogen IX biosynthetic process"/>
    <property type="evidence" value="ECO:0007669"/>
    <property type="project" value="UniProtKB-UniRule"/>
</dbReference>
<comment type="cofactor">
    <cofactor evidence="8">
        <name>dipyrromethane</name>
        <dbReference type="ChEBI" id="CHEBI:60342"/>
    </cofactor>
    <text evidence="8">Binds 1 dipyrromethane group covalently.</text>
</comment>
<protein>
    <recommendedName>
        <fullName evidence="8">Porphobilinogen deaminase</fullName>
        <shortName evidence="8">PBG</shortName>
        <ecNumber evidence="8">2.5.1.61</ecNumber>
    </recommendedName>
    <alternativeName>
        <fullName evidence="8">Hydroxymethylbilane synthase</fullName>
        <shortName evidence="8">HMBS</shortName>
    </alternativeName>
    <alternativeName>
        <fullName evidence="8">Pre-uroporphyrinogen synthase</fullName>
    </alternativeName>
</protein>
<dbReference type="SUPFAM" id="SSF53850">
    <property type="entry name" value="Periplasmic binding protein-like II"/>
    <property type="match status" value="1"/>
</dbReference>
<dbReference type="InterPro" id="IPR036803">
    <property type="entry name" value="Porphobilinogen_deaminase_C_sf"/>
</dbReference>
<accession>A0A1G6KZA4</accession>
<dbReference type="EMBL" id="FNBJ01000025">
    <property type="protein sequence ID" value="SDF80064.1"/>
    <property type="molecule type" value="Genomic_DNA"/>
</dbReference>
<comment type="function">
    <text evidence="1 8">Tetrapolymerization of the monopyrrole PBG into the hydroxymethylbilane pre-uroporphyrinogen in several discrete steps.</text>
</comment>
<evidence type="ECO:0000256" key="8">
    <source>
        <dbReference type="HAMAP-Rule" id="MF_00260"/>
    </source>
</evidence>
<dbReference type="EMBL" id="SOAA01000001">
    <property type="protein sequence ID" value="TDS35414.1"/>
    <property type="molecule type" value="Genomic_DNA"/>
</dbReference>
<dbReference type="PIRSF" id="PIRSF001438">
    <property type="entry name" value="4pyrrol_synth_OHMeBilane_synth"/>
    <property type="match status" value="1"/>
</dbReference>
<keyword evidence="5 8" id="KW-0808">Transferase</keyword>
<gene>
    <name evidence="8" type="primary">hemC</name>
    <name evidence="15" type="ORF">BY453_101133</name>
    <name evidence="11" type="ORF">C8C78_10510</name>
    <name evidence="12" type="ORF">SAMN04488597_10556</name>
    <name evidence="13" type="ORF">SAMN04488598_12511</name>
    <name evidence="14" type="ORF">SAMN04515652_12511</name>
</gene>
<evidence type="ECO:0000259" key="10">
    <source>
        <dbReference type="Pfam" id="PF03900"/>
    </source>
</evidence>
<dbReference type="PRINTS" id="PR00151">
    <property type="entry name" value="PORPHBDMNASE"/>
</dbReference>
<evidence type="ECO:0000313" key="14">
    <source>
        <dbReference type="EMBL" id="SET09558.1"/>
    </source>
</evidence>
<dbReference type="FunFam" id="3.40.190.10:FF:000086">
    <property type="entry name" value="Probable porphobilinogen deaminase"/>
    <property type="match status" value="1"/>
</dbReference>
<dbReference type="AlphaFoldDB" id="A0A1G6KZA4"/>
<comment type="catalytic activity">
    <reaction evidence="7 8">
        <text>4 porphobilinogen + H2O = hydroxymethylbilane + 4 NH4(+)</text>
        <dbReference type="Rhea" id="RHEA:13185"/>
        <dbReference type="ChEBI" id="CHEBI:15377"/>
        <dbReference type="ChEBI" id="CHEBI:28938"/>
        <dbReference type="ChEBI" id="CHEBI:57845"/>
        <dbReference type="ChEBI" id="CHEBI:58126"/>
        <dbReference type="EC" id="2.5.1.61"/>
    </reaction>
</comment>
<dbReference type="Pfam" id="PF03900">
    <property type="entry name" value="Porphobil_deamC"/>
    <property type="match status" value="1"/>
</dbReference>
<evidence type="ECO:0000256" key="6">
    <source>
        <dbReference type="ARBA" id="ARBA00023244"/>
    </source>
</evidence>
<reference evidence="15 19" key="3">
    <citation type="submission" date="2019-03" db="EMBL/GenBank/DDBJ databases">
        <title>Deep subsurface shale carbon reservoir microbial communities from Ohio and West Virginia, USA.</title>
        <authorList>
            <person name="Wrighton K."/>
        </authorList>
    </citation>
    <scope>NUCLEOTIDE SEQUENCE [LARGE SCALE GENOMIC DNA]</scope>
    <source>
        <strain evidence="15 19">UTICA-S4D12</strain>
    </source>
</reference>
<dbReference type="Proteomes" id="UP000198612">
    <property type="component" value="Unassembled WGS sequence"/>
</dbReference>
<dbReference type="GO" id="GO:0004418">
    <property type="term" value="F:hydroxymethylbilane synthase activity"/>
    <property type="evidence" value="ECO:0007669"/>
    <property type="project" value="UniProtKB-UniRule"/>
</dbReference>
<evidence type="ECO:0000259" key="9">
    <source>
        <dbReference type="Pfam" id="PF01379"/>
    </source>
</evidence>
<dbReference type="Proteomes" id="UP000324896">
    <property type="component" value="Unassembled WGS sequence"/>
</dbReference>
<evidence type="ECO:0000256" key="3">
    <source>
        <dbReference type="ARBA" id="ARBA00005638"/>
    </source>
</evidence>
<evidence type="ECO:0000313" key="18">
    <source>
        <dbReference type="Proteomes" id="UP000247389"/>
    </source>
</evidence>
<reference evidence="16 17" key="1">
    <citation type="submission" date="2016-10" db="EMBL/GenBank/DDBJ databases">
        <authorList>
            <person name="Varghese N."/>
            <person name="Submissions S."/>
        </authorList>
    </citation>
    <scope>NUCLEOTIDE SEQUENCE [LARGE SCALE GENOMIC DNA]</scope>
    <source>
        <strain evidence="12 20">WG10</strain>
        <strain evidence="13 17">WG2</strain>
        <strain evidence="14 16">WG5</strain>
    </source>
</reference>
<dbReference type="Proteomes" id="UP000295758">
    <property type="component" value="Unassembled WGS sequence"/>
</dbReference>
<comment type="subunit">
    <text evidence="4 8">Monomer.</text>
</comment>
<evidence type="ECO:0000256" key="4">
    <source>
        <dbReference type="ARBA" id="ARBA00011245"/>
    </source>
</evidence>
<evidence type="ECO:0000256" key="2">
    <source>
        <dbReference type="ARBA" id="ARBA00004735"/>
    </source>
</evidence>
<feature type="domain" description="Porphobilinogen deaminase C-terminal" evidence="10">
    <location>
        <begin position="224"/>
        <end position="297"/>
    </location>
</feature>
<dbReference type="Proteomes" id="UP000199519">
    <property type="component" value="Unassembled WGS sequence"/>
</dbReference>
<dbReference type="Pfam" id="PF01379">
    <property type="entry name" value="Porphobil_deam"/>
    <property type="match status" value="1"/>
</dbReference>
<evidence type="ECO:0000313" key="16">
    <source>
        <dbReference type="Proteomes" id="UP000198612"/>
    </source>
</evidence>
<evidence type="ECO:0000256" key="7">
    <source>
        <dbReference type="ARBA" id="ARBA00048169"/>
    </source>
</evidence>
<dbReference type="OrthoDB" id="9810298at2"/>
<dbReference type="EMBL" id="FMYT01000005">
    <property type="protein sequence ID" value="SDC36273.1"/>
    <property type="molecule type" value="Genomic_DNA"/>
</dbReference>
<dbReference type="RefSeq" id="WP_159429250.1">
    <property type="nucleotide sequence ID" value="NZ_FMYT01000005.1"/>
</dbReference>
<evidence type="ECO:0000313" key="11">
    <source>
        <dbReference type="EMBL" id="PXV68218.1"/>
    </source>
</evidence>
<proteinExistence type="inferred from homology"/>
<evidence type="ECO:0000313" key="15">
    <source>
        <dbReference type="EMBL" id="TDS35414.1"/>
    </source>
</evidence>
<evidence type="ECO:0000256" key="5">
    <source>
        <dbReference type="ARBA" id="ARBA00022679"/>
    </source>
</evidence>
<dbReference type="GO" id="GO:0005737">
    <property type="term" value="C:cytoplasm"/>
    <property type="evidence" value="ECO:0007669"/>
    <property type="project" value="UniProtKB-UniRule"/>
</dbReference>
<comment type="similarity">
    <text evidence="3 8">Belongs to the HMBS family.</text>
</comment>
<evidence type="ECO:0000313" key="12">
    <source>
        <dbReference type="EMBL" id="SDC36273.1"/>
    </source>
</evidence>
<dbReference type="Proteomes" id="UP000247389">
    <property type="component" value="Unassembled WGS sequence"/>
</dbReference>
<evidence type="ECO:0000313" key="19">
    <source>
        <dbReference type="Proteomes" id="UP000295758"/>
    </source>
</evidence>
<keyword evidence="6 8" id="KW-0627">Porphyrin biosynthesis</keyword>
<organism evidence="12 20">
    <name type="scientific">Halanaerobium congolense</name>
    <dbReference type="NCBI Taxonomy" id="54121"/>
    <lineage>
        <taxon>Bacteria</taxon>
        <taxon>Bacillati</taxon>
        <taxon>Bacillota</taxon>
        <taxon>Clostridia</taxon>
        <taxon>Halanaerobiales</taxon>
        <taxon>Halanaerobiaceae</taxon>
        <taxon>Halanaerobium</taxon>
    </lineage>
</organism>
<name>A0A1G6KZA4_9FIRM</name>
<evidence type="ECO:0000256" key="1">
    <source>
        <dbReference type="ARBA" id="ARBA00002869"/>
    </source>
</evidence>